<dbReference type="InterPro" id="IPR025392">
    <property type="entry name" value="DUF4124"/>
</dbReference>
<protein>
    <recommendedName>
        <fullName evidence="3">DUF4124 domain-containing protein</fullName>
    </recommendedName>
</protein>
<dbReference type="Proteomes" id="UP000199005">
    <property type="component" value="Unassembled WGS sequence"/>
</dbReference>
<evidence type="ECO:0000313" key="6">
    <source>
        <dbReference type="Proteomes" id="UP000199005"/>
    </source>
</evidence>
<dbReference type="STRING" id="170623.SAMN04244579_02855"/>
<gene>
    <name evidence="5" type="ORF">SAMN04244572_02564</name>
    <name evidence="4" type="ORF">SAMN04244579_02855</name>
</gene>
<dbReference type="EMBL" id="FNYQ01000042">
    <property type="protein sequence ID" value="SEJ04958.1"/>
    <property type="molecule type" value="Genomic_DNA"/>
</dbReference>
<dbReference type="EMBL" id="FNYO01000033">
    <property type="protein sequence ID" value="SEJ03112.1"/>
    <property type="molecule type" value="Genomic_DNA"/>
</dbReference>
<evidence type="ECO:0000313" key="5">
    <source>
        <dbReference type="EMBL" id="SEJ04958.1"/>
    </source>
</evidence>
<accession>A0A1H6VK33</accession>
<dbReference type="RefSeq" id="WP_170849357.1">
    <property type="nucleotide sequence ID" value="NZ_FNYO01000033.1"/>
</dbReference>
<organism evidence="5 7">
    <name type="scientific">Azotobacter beijerinckii</name>
    <dbReference type="NCBI Taxonomy" id="170623"/>
    <lineage>
        <taxon>Bacteria</taxon>
        <taxon>Pseudomonadati</taxon>
        <taxon>Pseudomonadota</taxon>
        <taxon>Gammaproteobacteria</taxon>
        <taxon>Pseudomonadales</taxon>
        <taxon>Pseudomonadaceae</taxon>
        <taxon>Azotobacter</taxon>
    </lineage>
</organism>
<evidence type="ECO:0000256" key="1">
    <source>
        <dbReference type="SAM" id="MobiDB-lite"/>
    </source>
</evidence>
<feature type="signal peptide" evidence="2">
    <location>
        <begin position="1"/>
        <end position="20"/>
    </location>
</feature>
<keyword evidence="2" id="KW-0732">Signal</keyword>
<evidence type="ECO:0000313" key="4">
    <source>
        <dbReference type="EMBL" id="SEJ03112.1"/>
    </source>
</evidence>
<dbReference type="Proteomes" id="UP000199250">
    <property type="component" value="Unassembled WGS sequence"/>
</dbReference>
<feature type="domain" description="DUF4124" evidence="3">
    <location>
        <begin position="10"/>
        <end position="62"/>
    </location>
</feature>
<dbReference type="AlphaFoldDB" id="A0A1H6VK33"/>
<feature type="region of interest" description="Disordered" evidence="1">
    <location>
        <begin position="34"/>
        <end position="70"/>
    </location>
</feature>
<name>A0A1H6VK33_9GAMM</name>
<evidence type="ECO:0000259" key="3">
    <source>
        <dbReference type="Pfam" id="PF13511"/>
    </source>
</evidence>
<feature type="chain" id="PRO_5011394568" description="DUF4124 domain-containing protein" evidence="2">
    <location>
        <begin position="21"/>
        <end position="207"/>
    </location>
</feature>
<reference evidence="6 7" key="1">
    <citation type="submission" date="2016-10" db="EMBL/GenBank/DDBJ databases">
        <authorList>
            <person name="de Groot N.N."/>
        </authorList>
    </citation>
    <scope>NUCLEOTIDE SEQUENCE [LARGE SCALE GENOMIC DNA]</scope>
    <source>
        <strain evidence="4 6">DSM 1041</strain>
        <strain evidence="5 7">DSM 373</strain>
    </source>
</reference>
<dbReference type="Pfam" id="PF13511">
    <property type="entry name" value="DUF4124"/>
    <property type="match status" value="1"/>
</dbReference>
<proteinExistence type="predicted"/>
<sequence>MTAIRLLPFCLALLAGSAPAEIYSYVDAQGNRVFTDQPQDGAPTLRLKPTNRMPAAPAPPPAAEKPAPRARKPGYRWLRILEPEPDVTLHDTADALTVTAASEPALYPGHRYRLLLDGAATGPGGGQPVFSLNDLERGTHQLVVEILDADGHPLERSAEQAVHVQRTSLIQRRLVNPCQTADYGVRPECPLEDKPAQRRDIPYVPFL</sequence>
<evidence type="ECO:0000313" key="7">
    <source>
        <dbReference type="Proteomes" id="UP000199250"/>
    </source>
</evidence>
<evidence type="ECO:0000256" key="2">
    <source>
        <dbReference type="SAM" id="SignalP"/>
    </source>
</evidence>